<evidence type="ECO:0000313" key="5">
    <source>
        <dbReference type="EMBL" id="OAM88421.1"/>
    </source>
</evidence>
<keyword evidence="6" id="KW-1185">Reference proteome</keyword>
<dbReference type="InterPro" id="IPR046335">
    <property type="entry name" value="LacI/GalR-like_sensor"/>
</dbReference>
<accession>A0A178IFP2</accession>
<dbReference type="PANTHER" id="PTHR30146">
    <property type="entry name" value="LACI-RELATED TRANSCRIPTIONAL REPRESSOR"/>
    <property type="match status" value="1"/>
</dbReference>
<dbReference type="InterPro" id="IPR028082">
    <property type="entry name" value="Peripla_BP_I"/>
</dbReference>
<dbReference type="InterPro" id="IPR009057">
    <property type="entry name" value="Homeodomain-like_sf"/>
</dbReference>
<evidence type="ECO:0000256" key="3">
    <source>
        <dbReference type="ARBA" id="ARBA00023163"/>
    </source>
</evidence>
<dbReference type="SMART" id="SM00342">
    <property type="entry name" value="HTH_ARAC"/>
    <property type="match status" value="1"/>
</dbReference>
<gene>
    <name evidence="5" type="ORF">AW736_19095</name>
</gene>
<dbReference type="Pfam" id="PF12833">
    <property type="entry name" value="HTH_18"/>
    <property type="match status" value="1"/>
</dbReference>
<dbReference type="Pfam" id="PF13377">
    <property type="entry name" value="Peripla_BP_3"/>
    <property type="match status" value="1"/>
</dbReference>
<keyword evidence="2" id="KW-0238">DNA-binding</keyword>
<dbReference type="SUPFAM" id="SSF53822">
    <property type="entry name" value="Periplasmic binding protein-like I"/>
    <property type="match status" value="1"/>
</dbReference>
<dbReference type="Gene3D" id="3.40.50.2300">
    <property type="match status" value="2"/>
</dbReference>
<feature type="domain" description="HTH araC/xylS-type" evidence="4">
    <location>
        <begin position="276"/>
        <end position="374"/>
    </location>
</feature>
<keyword evidence="1" id="KW-0805">Transcription regulation</keyword>
<dbReference type="SUPFAM" id="SSF46689">
    <property type="entry name" value="Homeodomain-like"/>
    <property type="match status" value="2"/>
</dbReference>
<evidence type="ECO:0000256" key="1">
    <source>
        <dbReference type="ARBA" id="ARBA00023015"/>
    </source>
</evidence>
<dbReference type="PANTHER" id="PTHR30146:SF24">
    <property type="entry name" value="XYLOSE OPERON REGULATORY PROTEIN"/>
    <property type="match status" value="1"/>
</dbReference>
<dbReference type="Proteomes" id="UP000078486">
    <property type="component" value="Unassembled WGS sequence"/>
</dbReference>
<reference evidence="5 6" key="1">
    <citation type="submission" date="2016-01" db="EMBL/GenBank/DDBJ databases">
        <title>High potential of lignocellulose degradation of a new Verrucomicrobia species.</title>
        <authorList>
            <person name="Wang Y."/>
            <person name="Shi Y."/>
            <person name="Qiu Z."/>
            <person name="Liu S."/>
            <person name="Yang H."/>
        </authorList>
    </citation>
    <scope>NUCLEOTIDE SEQUENCE [LARGE SCALE GENOMIC DNA]</scope>
    <source>
        <strain evidence="5 6">TSB47</strain>
    </source>
</reference>
<sequence>MRVAVCIDTRDGPGRERLLGCYQYALEQNWRLYLIRQDNENEIARMAAIDLDGAIFFDRSRPLQEAVKARGVVCVETGARHPDLSDAAVFVDDDALVRIAAGHLRAAGFEHLGYCGLAGSLVSTARAAHLLEQAAAGGGDGATGGHVFEDRWRDGQMEIEALTRWLGALPKPAGVLAYDDKMGERVLAACRWAGIRVPDEVGVIGIGDDELICEVTMPRLSSVALPSRGIGRAAAETLERLLTGKKVEQRWTRVAPLEVISRASTAWLPPARPAVLKAVDFMRAQCHRPIGTDQVAAAVGLPRRTLDRVFHADLGRTVHEYFVELRMQGAKRLLRQTDLPLEDVSRKNGYSSLSSFMRMFAARTGKPPREYREHCKLQRGG</sequence>
<keyword evidence="3" id="KW-0804">Transcription</keyword>
<evidence type="ECO:0000313" key="6">
    <source>
        <dbReference type="Proteomes" id="UP000078486"/>
    </source>
</evidence>
<name>A0A178IFP2_9BACT</name>
<protein>
    <recommendedName>
        <fullName evidence="4">HTH araC/xylS-type domain-containing protein</fullName>
    </recommendedName>
</protein>
<dbReference type="EMBL" id="LRRQ01000136">
    <property type="protein sequence ID" value="OAM88421.1"/>
    <property type="molecule type" value="Genomic_DNA"/>
</dbReference>
<comment type="caution">
    <text evidence="5">The sequence shown here is derived from an EMBL/GenBank/DDBJ whole genome shotgun (WGS) entry which is preliminary data.</text>
</comment>
<dbReference type="PROSITE" id="PS01124">
    <property type="entry name" value="HTH_ARAC_FAMILY_2"/>
    <property type="match status" value="1"/>
</dbReference>
<dbReference type="Gene3D" id="1.10.10.60">
    <property type="entry name" value="Homeodomain-like"/>
    <property type="match status" value="1"/>
</dbReference>
<dbReference type="GO" id="GO:0003700">
    <property type="term" value="F:DNA-binding transcription factor activity"/>
    <property type="evidence" value="ECO:0007669"/>
    <property type="project" value="InterPro"/>
</dbReference>
<evidence type="ECO:0000256" key="2">
    <source>
        <dbReference type="ARBA" id="ARBA00023125"/>
    </source>
</evidence>
<dbReference type="CDD" id="cd01543">
    <property type="entry name" value="PBP1_XylR"/>
    <property type="match status" value="1"/>
</dbReference>
<dbReference type="PROSITE" id="PS00041">
    <property type="entry name" value="HTH_ARAC_FAMILY_1"/>
    <property type="match status" value="1"/>
</dbReference>
<dbReference type="GO" id="GO:0000976">
    <property type="term" value="F:transcription cis-regulatory region binding"/>
    <property type="evidence" value="ECO:0007669"/>
    <property type="project" value="TreeGrafter"/>
</dbReference>
<organism evidence="5 6">
    <name type="scientific">Termitidicoccus mucosus</name>
    <dbReference type="NCBI Taxonomy" id="1184151"/>
    <lineage>
        <taxon>Bacteria</taxon>
        <taxon>Pseudomonadati</taxon>
        <taxon>Verrucomicrobiota</taxon>
        <taxon>Opitutia</taxon>
        <taxon>Opitutales</taxon>
        <taxon>Opitutaceae</taxon>
        <taxon>Termitidicoccus</taxon>
    </lineage>
</organism>
<dbReference type="AlphaFoldDB" id="A0A178IFP2"/>
<dbReference type="InterPro" id="IPR018062">
    <property type="entry name" value="HTH_AraC-typ_CS"/>
</dbReference>
<proteinExistence type="predicted"/>
<dbReference type="STRING" id="1184151.AW736_19095"/>
<evidence type="ECO:0000259" key="4">
    <source>
        <dbReference type="PROSITE" id="PS01124"/>
    </source>
</evidence>
<dbReference type="InterPro" id="IPR018060">
    <property type="entry name" value="HTH_AraC"/>
</dbReference>